<dbReference type="RefSeq" id="WP_110670158.1">
    <property type="nucleotide sequence ID" value="NZ_PYBW01000049.1"/>
</dbReference>
<comment type="caution">
    <text evidence="2">The sequence shown here is derived from an EMBL/GenBank/DDBJ whole genome shotgun (WGS) entry which is preliminary data.</text>
</comment>
<dbReference type="Pfam" id="PF05331">
    <property type="entry name" value="DUF742"/>
    <property type="match status" value="1"/>
</dbReference>
<dbReference type="OrthoDB" id="3296462at2"/>
<dbReference type="PANTHER" id="PTHR36221:SF1">
    <property type="entry name" value="DUF742 DOMAIN-CONTAINING PROTEIN"/>
    <property type="match status" value="1"/>
</dbReference>
<evidence type="ECO:0000313" key="3">
    <source>
        <dbReference type="Proteomes" id="UP000248039"/>
    </source>
</evidence>
<dbReference type="AlphaFoldDB" id="A0A2V4NAH5"/>
<protein>
    <submittedName>
        <fullName evidence="2">DUF742 domain-containing protein</fullName>
    </submittedName>
</protein>
<evidence type="ECO:0000256" key="1">
    <source>
        <dbReference type="SAM" id="MobiDB-lite"/>
    </source>
</evidence>
<dbReference type="PANTHER" id="PTHR36221">
    <property type="entry name" value="DUF742 DOMAIN-CONTAINING PROTEIN"/>
    <property type="match status" value="1"/>
</dbReference>
<reference evidence="2 3" key="1">
    <citation type="submission" date="2018-03" db="EMBL/GenBank/DDBJ databases">
        <title>Bioinformatic expansion and discovery of thiopeptide antibiotics.</title>
        <authorList>
            <person name="Schwalen C.J."/>
            <person name="Hudson G.A."/>
            <person name="Mitchell D.A."/>
        </authorList>
    </citation>
    <scope>NUCLEOTIDE SEQUENCE [LARGE SCALE GENOMIC DNA]</scope>
    <source>
        <strain evidence="2 3">ATCC 21389</strain>
    </source>
</reference>
<sequence>MSGSAGTNTVRSAGAGAAGTAQAGSAAGAVGSSAPVGHGLRTDSVRSGHGRSARVRPYAITRGRTRFGRVLLVETLVSALNRPADPEDRSLPELAMICDVTRGQMRSIAEISALLRIPLGVVKVLVSDLADQGRVRVHGADSAELVEGPESEVPATKRVLLERVLGGLRKL</sequence>
<accession>A0A2V4NAH5</accession>
<proteinExistence type="predicted"/>
<evidence type="ECO:0000313" key="2">
    <source>
        <dbReference type="EMBL" id="PYC78598.1"/>
    </source>
</evidence>
<dbReference type="Proteomes" id="UP000248039">
    <property type="component" value="Unassembled WGS sequence"/>
</dbReference>
<organism evidence="2 3">
    <name type="scientific">Streptomyces tateyamensis</name>
    <dbReference type="NCBI Taxonomy" id="565073"/>
    <lineage>
        <taxon>Bacteria</taxon>
        <taxon>Bacillati</taxon>
        <taxon>Actinomycetota</taxon>
        <taxon>Actinomycetes</taxon>
        <taxon>Kitasatosporales</taxon>
        <taxon>Streptomycetaceae</taxon>
        <taxon>Streptomyces</taxon>
    </lineage>
</organism>
<name>A0A2V4NAH5_9ACTN</name>
<feature type="region of interest" description="Disordered" evidence="1">
    <location>
        <begin position="27"/>
        <end position="52"/>
    </location>
</feature>
<keyword evidence="3" id="KW-1185">Reference proteome</keyword>
<gene>
    <name evidence="2" type="ORF">C7C46_15970</name>
</gene>
<dbReference type="EMBL" id="PYBW01000049">
    <property type="protein sequence ID" value="PYC78598.1"/>
    <property type="molecule type" value="Genomic_DNA"/>
</dbReference>
<dbReference type="InterPro" id="IPR007995">
    <property type="entry name" value="DUF742"/>
</dbReference>